<feature type="compositionally biased region" description="Polar residues" evidence="2">
    <location>
        <begin position="312"/>
        <end position="325"/>
    </location>
</feature>
<dbReference type="Proteomes" id="UP001152622">
    <property type="component" value="Chromosome 5"/>
</dbReference>
<feature type="compositionally biased region" description="Low complexity" evidence="2">
    <location>
        <begin position="360"/>
        <end position="373"/>
    </location>
</feature>
<reference evidence="3" key="1">
    <citation type="journal article" date="2023" name="Science">
        <title>Genome structures resolve the early diversification of teleost fishes.</title>
        <authorList>
            <person name="Parey E."/>
            <person name="Louis A."/>
            <person name="Montfort J."/>
            <person name="Bouchez O."/>
            <person name="Roques C."/>
            <person name="Iampietro C."/>
            <person name="Lluch J."/>
            <person name="Castinel A."/>
            <person name="Donnadieu C."/>
            <person name="Desvignes T."/>
            <person name="Floi Bucao C."/>
            <person name="Jouanno E."/>
            <person name="Wen M."/>
            <person name="Mejri S."/>
            <person name="Dirks R."/>
            <person name="Jansen H."/>
            <person name="Henkel C."/>
            <person name="Chen W.J."/>
            <person name="Zahm M."/>
            <person name="Cabau C."/>
            <person name="Klopp C."/>
            <person name="Thompson A.W."/>
            <person name="Robinson-Rechavi M."/>
            <person name="Braasch I."/>
            <person name="Lecointre G."/>
            <person name="Bobe J."/>
            <person name="Postlethwait J.H."/>
            <person name="Berthelot C."/>
            <person name="Roest Crollius H."/>
            <person name="Guiguen Y."/>
        </authorList>
    </citation>
    <scope>NUCLEOTIDE SEQUENCE</scope>
    <source>
        <strain evidence="3">WJC10195</strain>
    </source>
</reference>
<dbReference type="AlphaFoldDB" id="A0A9Q1FLV5"/>
<protein>
    <recommendedName>
        <fullName evidence="5">Serine/threonine-protein phosphatase 4 regulatory subunit 2</fullName>
    </recommendedName>
</protein>
<dbReference type="InterPro" id="IPR015267">
    <property type="entry name" value="PPP4R2"/>
</dbReference>
<comment type="caution">
    <text evidence="3">The sequence shown here is derived from an EMBL/GenBank/DDBJ whole genome shotgun (WGS) entry which is preliminary data.</text>
</comment>
<dbReference type="EMBL" id="JAINUF010000005">
    <property type="protein sequence ID" value="KAJ8361256.1"/>
    <property type="molecule type" value="Genomic_DNA"/>
</dbReference>
<feature type="region of interest" description="Disordered" evidence="2">
    <location>
        <begin position="169"/>
        <end position="431"/>
    </location>
</feature>
<evidence type="ECO:0000256" key="1">
    <source>
        <dbReference type="ARBA" id="ARBA00009207"/>
    </source>
</evidence>
<dbReference type="PANTHER" id="PTHR16487">
    <property type="entry name" value="PPP4R2-RELATED PROTEIN"/>
    <property type="match status" value="1"/>
</dbReference>
<evidence type="ECO:0000313" key="3">
    <source>
        <dbReference type="EMBL" id="KAJ8361256.1"/>
    </source>
</evidence>
<gene>
    <name evidence="3" type="ORF">SKAU_G00177810</name>
</gene>
<dbReference type="GO" id="GO:0019888">
    <property type="term" value="F:protein phosphatase regulator activity"/>
    <property type="evidence" value="ECO:0007669"/>
    <property type="project" value="InterPro"/>
</dbReference>
<dbReference type="PANTHER" id="PTHR16487:SF0">
    <property type="entry name" value="PROTEIN PHOSPHATASE 4 REGULATORY SUBUNIT 2-RELATED"/>
    <property type="match status" value="1"/>
</dbReference>
<evidence type="ECO:0008006" key="5">
    <source>
        <dbReference type="Google" id="ProtNLM"/>
    </source>
</evidence>
<feature type="compositionally biased region" description="Low complexity" evidence="2">
    <location>
        <begin position="212"/>
        <end position="228"/>
    </location>
</feature>
<evidence type="ECO:0000256" key="2">
    <source>
        <dbReference type="SAM" id="MobiDB-lite"/>
    </source>
</evidence>
<organism evidence="3 4">
    <name type="scientific">Synaphobranchus kaupii</name>
    <name type="common">Kaup's arrowtooth eel</name>
    <dbReference type="NCBI Taxonomy" id="118154"/>
    <lineage>
        <taxon>Eukaryota</taxon>
        <taxon>Metazoa</taxon>
        <taxon>Chordata</taxon>
        <taxon>Craniata</taxon>
        <taxon>Vertebrata</taxon>
        <taxon>Euteleostomi</taxon>
        <taxon>Actinopterygii</taxon>
        <taxon>Neopterygii</taxon>
        <taxon>Teleostei</taxon>
        <taxon>Anguilliformes</taxon>
        <taxon>Synaphobranchidae</taxon>
        <taxon>Synaphobranchus</taxon>
    </lineage>
</organism>
<keyword evidence="4" id="KW-1185">Reference proteome</keyword>
<dbReference type="GO" id="GO:0005737">
    <property type="term" value="C:cytoplasm"/>
    <property type="evidence" value="ECO:0007669"/>
    <property type="project" value="TreeGrafter"/>
</dbReference>
<proteinExistence type="inferred from homology"/>
<comment type="similarity">
    <text evidence="1">Belongs to the PPP4R2 family.</text>
</comment>
<feature type="compositionally biased region" description="Acidic residues" evidence="2">
    <location>
        <begin position="261"/>
        <end position="273"/>
    </location>
</feature>
<feature type="compositionally biased region" description="Low complexity" evidence="2">
    <location>
        <begin position="381"/>
        <end position="404"/>
    </location>
</feature>
<evidence type="ECO:0000313" key="4">
    <source>
        <dbReference type="Proteomes" id="UP001152622"/>
    </source>
</evidence>
<feature type="compositionally biased region" description="Basic and acidic residues" evidence="2">
    <location>
        <begin position="248"/>
        <end position="260"/>
    </location>
</feature>
<feature type="compositionally biased region" description="Polar residues" evidence="2">
    <location>
        <begin position="190"/>
        <end position="207"/>
    </location>
</feature>
<feature type="compositionally biased region" description="Acidic residues" evidence="2">
    <location>
        <begin position="289"/>
        <end position="304"/>
    </location>
</feature>
<accession>A0A9Q1FLV5</accession>
<name>A0A9Q1FLV5_SYNKA</name>
<dbReference type="GO" id="GO:0005634">
    <property type="term" value="C:nucleus"/>
    <property type="evidence" value="ECO:0007669"/>
    <property type="project" value="TreeGrafter"/>
</dbReference>
<dbReference type="GO" id="GO:0030289">
    <property type="term" value="C:protein phosphatase 4 complex"/>
    <property type="evidence" value="ECO:0007669"/>
    <property type="project" value="InterPro"/>
</dbReference>
<dbReference type="OrthoDB" id="341898at2759"/>
<dbReference type="Pfam" id="PF09184">
    <property type="entry name" value="PPP4R2"/>
    <property type="match status" value="1"/>
</dbReference>
<sequence>MDRENTTNMEIDTLLEALKDFEKKGKKDVCPVLDQFLCHVAKTGETMIQWSQFKSYFLFKLEKVMDDFRASSPEQRGPANPNVECIPFEEMKERILKIVNGYNGIPFTIQRLCELLTEPRRNYTGTEKFLRGVEKNVMVVSCVYPTSEKNGSTTVNRMNGVMFPGNSSAFSDRNVNGPGTPRPLNRPKLSLSSSLATNGLPDSTENKATAADMGDSSPLSDSSVSEGDGAPGGPLKNKHQEDEDAMEAEQHEVKRLKFDRDDEDDDDDEEEDGGKEAACPAQAESSTEMTEEAESTSDIHEEEDEKKCEAASSVTSEDQEPSSTQAEPSSGGSSEEEEADREVSSASAETAEEGGEMDQSQQQAPADSAASAEVPEESEASDPVSSSSSSSEDSASGEAGSSGSTPDSAAEGAAENGTHVADTCEEPMEQD</sequence>